<dbReference type="STRING" id="58919.A0A316Z347"/>
<feature type="region of interest" description="Disordered" evidence="2">
    <location>
        <begin position="861"/>
        <end position="881"/>
    </location>
</feature>
<dbReference type="InterPro" id="IPR027484">
    <property type="entry name" value="PInositol-4-P-5-kinase_N"/>
</dbReference>
<dbReference type="GeneID" id="37270622"/>
<dbReference type="RefSeq" id="XP_025596240.1">
    <property type="nucleotide sequence ID" value="XM_025743078.1"/>
</dbReference>
<feature type="region of interest" description="Disordered" evidence="2">
    <location>
        <begin position="404"/>
        <end position="440"/>
    </location>
</feature>
<feature type="compositionally biased region" description="Low complexity" evidence="2">
    <location>
        <begin position="703"/>
        <end position="717"/>
    </location>
</feature>
<dbReference type="SMART" id="SM00330">
    <property type="entry name" value="PIPKc"/>
    <property type="match status" value="1"/>
</dbReference>
<dbReference type="InterPro" id="IPR002498">
    <property type="entry name" value="PInositol-4-P-4/5-kinase_core"/>
</dbReference>
<evidence type="ECO:0000259" key="3">
    <source>
        <dbReference type="PROSITE" id="PS51455"/>
    </source>
</evidence>
<protein>
    <recommendedName>
        <fullName evidence="3">PIPK domain-containing protein</fullName>
    </recommendedName>
</protein>
<dbReference type="Gene3D" id="3.30.810.10">
    <property type="entry name" value="2-Layer Sandwich"/>
    <property type="match status" value="1"/>
</dbReference>
<feature type="compositionally biased region" description="Low complexity" evidence="2">
    <location>
        <begin position="21"/>
        <end position="43"/>
    </location>
</feature>
<keyword evidence="5" id="KW-1185">Reference proteome</keyword>
<dbReference type="GO" id="GO:0000285">
    <property type="term" value="F:1-phosphatidylinositol-3-phosphate 5-kinase activity"/>
    <property type="evidence" value="ECO:0007669"/>
    <property type="project" value="TreeGrafter"/>
</dbReference>
<feature type="compositionally biased region" description="Polar residues" evidence="2">
    <location>
        <begin position="615"/>
        <end position="624"/>
    </location>
</feature>
<feature type="compositionally biased region" description="Low complexity" evidence="2">
    <location>
        <begin position="1365"/>
        <end position="1382"/>
    </location>
</feature>
<keyword evidence="1" id="KW-0418">Kinase</keyword>
<evidence type="ECO:0000313" key="5">
    <source>
        <dbReference type="Proteomes" id="UP000245946"/>
    </source>
</evidence>
<feature type="compositionally biased region" description="Low complexity" evidence="2">
    <location>
        <begin position="861"/>
        <end position="876"/>
    </location>
</feature>
<dbReference type="SUPFAM" id="SSF56104">
    <property type="entry name" value="SAICAR synthase-like"/>
    <property type="match status" value="1"/>
</dbReference>
<feature type="region of interest" description="Disordered" evidence="2">
    <location>
        <begin position="1195"/>
        <end position="1222"/>
    </location>
</feature>
<feature type="compositionally biased region" description="Pro residues" evidence="2">
    <location>
        <begin position="302"/>
        <end position="318"/>
    </location>
</feature>
<feature type="compositionally biased region" description="Low complexity" evidence="2">
    <location>
        <begin position="344"/>
        <end position="353"/>
    </location>
</feature>
<feature type="region of interest" description="Disordered" evidence="2">
    <location>
        <begin position="1434"/>
        <end position="1524"/>
    </location>
</feature>
<dbReference type="InterPro" id="IPR027483">
    <property type="entry name" value="PInositol-4-P-4/5-kinase_C_sf"/>
</dbReference>
<feature type="region of interest" description="Disordered" evidence="2">
    <location>
        <begin position="651"/>
        <end position="728"/>
    </location>
</feature>
<feature type="domain" description="PIPK" evidence="3">
    <location>
        <begin position="1602"/>
        <end position="1942"/>
    </location>
</feature>
<evidence type="ECO:0000256" key="2">
    <source>
        <dbReference type="SAM" id="MobiDB-lite"/>
    </source>
</evidence>
<feature type="region of interest" description="Disordered" evidence="2">
    <location>
        <begin position="302"/>
        <end position="388"/>
    </location>
</feature>
<dbReference type="OrthoDB" id="158357at2759"/>
<feature type="compositionally biased region" description="Polar residues" evidence="2">
    <location>
        <begin position="1480"/>
        <end position="1492"/>
    </location>
</feature>
<keyword evidence="1" id="KW-0808">Transferase</keyword>
<feature type="region of interest" description="Disordered" evidence="2">
    <location>
        <begin position="918"/>
        <end position="941"/>
    </location>
</feature>
<sequence length="1971" mass="209037">MSLETPRPSRTAHLREGEAHASSSSSSSSPSGALASPSTPTASCLHDDDVGDVSLDSTSGVSARARRAAIELSLPTRRRLIRKPLPELPGALAPGIEEQEQLLGAPVRSASPPGLRALAWLPEELPESEPLPDEPDDVQTGAGLDAQSMEHLRQILAHLAPDEDDAGRSTQAHSQELSAALLDAVAAACKSLSAPDTLSALQRTAAMRWRAEESLRAASIGATPAPSSSRWPRLPWAALGASSPSVMTAASFLGPRYDEDIVAPGPRAPGPEGEARVRKRDVAVRMLANAAWLVRSYSPLPTVPPTEPSSEPPAPAPAVPEDAAKEAAKPSKNKGAAPALLMKGPTATTALNTGGNGSTPPSPPKTAAARPGPSPLPHSTGSSRAMASLSAAAGASLAAAVRAESQGSASSRGTSRAPSRRPSVTSLASHASSARPVSFDAAAQAETEALERANREWLERVGTQCSAAARVCVARVCLRTHVGHGERTMRGRGAALEDNDTAGPPPLVEWHDGIFDGPELLGDGPANRGGQGASDQTRVRRVGGTLVLYLKDDEEAKWTREALEILLYAGTSMLLEAALLASVGAPRPQPATEPVVPRPRTSSLAHDLRSREPSDASTADSDITVTDELRSPRRWGAGFWGVGQAVSAALRGPSRAEGGSRHAHKSSASGMLERVPTAEGSPGPTSVRSSIGFPRSRTREDSGSGSALGSRASRQSRTGTPHESSYGVARLGRLFTSSLSKGTSAASSEAEHASRWASLKEDDKGEQDETPDAARRRAPSLPEKVLPSPAIVPAPVPARLGPAPLTTSPELAALWKADADKSLTGAAYAQAFKAAQHLPFLVEGSTLVGFAKHHDVAQGTAGAVPAAPSSSSHVGPTGCSSDQSLAREEVRFYAREGQARDVPLGQLIEEMCARVKQQESERATRTAQPRLSSSSEAPSTLAPQRHAIHYTHGQQRVSVIAQLLPPELLREDAENESAAVQAATEEKEDVAAIVAALHMEADSARAAVAAADTAVSAIEGGVKAATGQLTSQRHGLWMWTVDARSGEHTKARLMPQATYLMSFARYLEALLYHPALQNGVPAAQAVVLKRLQAAQRHDFVRAFRMGRVLVKISTQPLTVYQLAIEGPSIFCQKSDKASRGAKGSASLRTGGSRTAPLLDKTRLEIQNFFTTVKAQITSLEHLFVARELDDKGRTIKPPKSLSKASETDFLGDPTTPTLDSGSWGSASMEPLSLLNKLRLSLTSHEFDLYDSLKETDADIVNDVRKAFNDRAKSAKNRLNAWARKHLTKAELLTLGPLEFDEPEYFARGLHTFPGSRHVVREDEPLSIIAFSLSSRDYQHEVGGHAAKAEHEQRVLNWRTSVVPGASGSQLSSSSGAPSLALSEQSQRSAASGQLDPDFDEIFHDAQPVRVAMKRKRRGREQSILSLTLRRVGSTISATSETRPHAAEAEGAAPLASHSSDSSSHADTVLDDGRAVEPSEPANTQSCLSSLSPRSLDDHNSEATPPASRLAPGKNHRFDGSISSAGTNSTFRAQVVQVSGQPPSLASLFSRDLNGDSSVDSASLAESSAASVSLGPLWNRNDGFNSVREPKAEAVADHGQRIASEGTLGLTPPPMTSGLPVSSGSATPGGLGEGVLSAAAVPRHSAPAIAEHIKHNVFHGSTKLSCVSWFAQDFATLRQRWGIEDADYAESLSRCVMWTASGGKSKSAFFKTHDDRFVAKQLLTVWSVDEKEAFLEFAPAYLRYMMNAAVNDCPTLLVKIAGVYSLKIKQVGGDTRLKMNIMLLENLWTGKEMARFDLKGIRDRRTKPGGAVAEETGSPVLWDAEWLDMFHAPHVPEAHKELFQRAIANDLHFLQQTQIMDYSLLLGVTEPTTADDGEQRGSSVEAPAPRIQTRIVDIIGAWTLAKSLESSGKRALKSNKDNVTILPPRDYAARFSASMNSYFTGTPQRAASGTPQPPAGGVVQPEALPSVF</sequence>
<gene>
    <name evidence="4" type="ORF">FA09DRAFT_331571</name>
</gene>
<feature type="region of interest" description="Disordered" evidence="2">
    <location>
        <begin position="1"/>
        <end position="64"/>
    </location>
</feature>
<feature type="region of interest" description="Disordered" evidence="2">
    <location>
        <begin position="585"/>
        <end position="627"/>
    </location>
</feature>
<dbReference type="PROSITE" id="PS51455">
    <property type="entry name" value="PIPK"/>
    <property type="match status" value="1"/>
</dbReference>
<feature type="compositionally biased region" description="Low complexity" evidence="2">
    <location>
        <begin position="1448"/>
        <end position="1466"/>
    </location>
</feature>
<keyword evidence="1" id="KW-0067">ATP-binding</keyword>
<name>A0A316Z347_9BASI</name>
<evidence type="ECO:0000256" key="1">
    <source>
        <dbReference type="PROSITE-ProRule" id="PRU00781"/>
    </source>
</evidence>
<dbReference type="GO" id="GO:0000329">
    <property type="term" value="C:fungal-type vacuole membrane"/>
    <property type="evidence" value="ECO:0007669"/>
    <property type="project" value="TreeGrafter"/>
</dbReference>
<dbReference type="PANTHER" id="PTHR45748">
    <property type="entry name" value="1-PHOSPHATIDYLINOSITOL 3-PHOSPHATE 5-KINASE-RELATED"/>
    <property type="match status" value="1"/>
</dbReference>
<dbReference type="EMBL" id="KZ819301">
    <property type="protein sequence ID" value="PWN95961.1"/>
    <property type="molecule type" value="Genomic_DNA"/>
</dbReference>
<proteinExistence type="predicted"/>
<dbReference type="GO" id="GO:0005524">
    <property type="term" value="F:ATP binding"/>
    <property type="evidence" value="ECO:0007669"/>
    <property type="project" value="UniProtKB-UniRule"/>
</dbReference>
<dbReference type="PANTHER" id="PTHR45748:SF7">
    <property type="entry name" value="1-PHOSPHATIDYLINOSITOL 3-PHOSPHATE 5-KINASE-RELATED"/>
    <property type="match status" value="1"/>
</dbReference>
<accession>A0A316Z347</accession>
<feature type="compositionally biased region" description="Polar residues" evidence="2">
    <location>
        <begin position="405"/>
        <end position="432"/>
    </location>
</feature>
<reference evidence="4 5" key="1">
    <citation type="journal article" date="2018" name="Mol. Biol. Evol.">
        <title>Broad Genomic Sampling Reveals a Smut Pathogenic Ancestry of the Fungal Clade Ustilaginomycotina.</title>
        <authorList>
            <person name="Kijpornyongpan T."/>
            <person name="Mondo S.J."/>
            <person name="Barry K."/>
            <person name="Sandor L."/>
            <person name="Lee J."/>
            <person name="Lipzen A."/>
            <person name="Pangilinan J."/>
            <person name="LaButti K."/>
            <person name="Hainaut M."/>
            <person name="Henrissat B."/>
            <person name="Grigoriev I.V."/>
            <person name="Spatafora J.W."/>
            <person name="Aime M.C."/>
        </authorList>
    </citation>
    <scope>NUCLEOTIDE SEQUENCE [LARGE SCALE GENOMIC DNA]</scope>
    <source>
        <strain evidence="4 5">MCA 4186</strain>
    </source>
</reference>
<dbReference type="GO" id="GO:0046854">
    <property type="term" value="P:phosphatidylinositol phosphate biosynthetic process"/>
    <property type="evidence" value="ECO:0007669"/>
    <property type="project" value="TreeGrafter"/>
</dbReference>
<feature type="region of interest" description="Disordered" evidence="2">
    <location>
        <begin position="742"/>
        <end position="790"/>
    </location>
</feature>
<dbReference type="Pfam" id="PF01504">
    <property type="entry name" value="PIP5K"/>
    <property type="match status" value="1"/>
</dbReference>
<evidence type="ECO:0000313" key="4">
    <source>
        <dbReference type="EMBL" id="PWN95961.1"/>
    </source>
</evidence>
<dbReference type="GO" id="GO:0010008">
    <property type="term" value="C:endosome membrane"/>
    <property type="evidence" value="ECO:0007669"/>
    <property type="project" value="TreeGrafter"/>
</dbReference>
<organism evidence="4 5">
    <name type="scientific">Tilletiopsis washingtonensis</name>
    <dbReference type="NCBI Taxonomy" id="58919"/>
    <lineage>
        <taxon>Eukaryota</taxon>
        <taxon>Fungi</taxon>
        <taxon>Dikarya</taxon>
        <taxon>Basidiomycota</taxon>
        <taxon>Ustilaginomycotina</taxon>
        <taxon>Exobasidiomycetes</taxon>
        <taxon>Entylomatales</taxon>
        <taxon>Entylomatales incertae sedis</taxon>
        <taxon>Tilletiopsis</taxon>
    </lineage>
</organism>
<feature type="region of interest" description="Disordered" evidence="2">
    <location>
        <begin position="1945"/>
        <end position="1971"/>
    </location>
</feature>
<feature type="compositionally biased region" description="Basic and acidic residues" evidence="2">
    <location>
        <begin position="749"/>
        <end position="763"/>
    </location>
</feature>
<keyword evidence="1" id="KW-0547">Nucleotide-binding</keyword>
<dbReference type="Proteomes" id="UP000245946">
    <property type="component" value="Unassembled WGS sequence"/>
</dbReference>
<dbReference type="Gene3D" id="3.30.800.10">
    <property type="entry name" value="Phosphatidylinositol Phosphate Kinase II Beta"/>
    <property type="match status" value="1"/>
</dbReference>
<feature type="region of interest" description="Disordered" evidence="2">
    <location>
        <begin position="1365"/>
        <end position="1399"/>
    </location>
</feature>
<feature type="compositionally biased region" description="Polar residues" evidence="2">
    <location>
        <begin position="925"/>
        <end position="941"/>
    </location>
</feature>